<comment type="caution">
    <text evidence="2">The sequence shown here is derived from an EMBL/GenBank/DDBJ whole genome shotgun (WGS) entry which is preliminary data.</text>
</comment>
<dbReference type="GO" id="GO:0043457">
    <property type="term" value="P:regulation of cellular respiration"/>
    <property type="evidence" value="ECO:0007669"/>
    <property type="project" value="InterPro"/>
</dbReference>
<name>A0A9N9GK12_9GLOM</name>
<evidence type="ECO:0000256" key="1">
    <source>
        <dbReference type="SAM" id="MobiDB-lite"/>
    </source>
</evidence>
<gene>
    <name evidence="2" type="ORF">POCULU_LOCUS7781</name>
</gene>
<organism evidence="2 3">
    <name type="scientific">Paraglomus occultum</name>
    <dbReference type="NCBI Taxonomy" id="144539"/>
    <lineage>
        <taxon>Eukaryota</taxon>
        <taxon>Fungi</taxon>
        <taxon>Fungi incertae sedis</taxon>
        <taxon>Mucoromycota</taxon>
        <taxon>Glomeromycotina</taxon>
        <taxon>Glomeromycetes</taxon>
        <taxon>Paraglomerales</taxon>
        <taxon>Paraglomeraceae</taxon>
        <taxon>Paraglomus</taxon>
    </lineage>
</organism>
<proteinExistence type="predicted"/>
<dbReference type="OrthoDB" id="2278877at2759"/>
<keyword evidence="3" id="KW-1185">Reference proteome</keyword>
<sequence length="467" mass="51149">MSAPDPTDVPSSSSRETLAPVNPKFQGTPTVKKKRELFPGPPLASPSSFALPPDRLTHVQLLFAWNLSPLQSSKFSFEYLLLPPRSALETVPPRLTPMASSRATDLHACLLVDASAITSTASGFRLPWPPSCCLDELTPFVVSDERGFRHLNLAFGSSRIASSAYQKWPTRNSHSNARVQLSNSFAPIPKFDDRFARQNRYEPPPEFPLASPYSGIVHHLSGPSRCALTQTYRCIRKGRSMTPWSVFQDGSFKAITSASLAKPPACQPSAPTAPRPVSTLSDKGDEAGVGRRAPKGVRCNPQSRAAHLLRSITLPGESHLTRALSRRAKLTLTCHAKKCAHSAKRAESTPARLTSSVSLSTISPLDGVYHPFGAAIPNNSTLRMPAVCPRNNDQRRDSHPLRCHVPEDLCHRRTGDRLLQTTTRTAKQSDLKFELFPLHSPLLGESLLVSFPPLIDMLKFSGYSCLI</sequence>
<reference evidence="2" key="1">
    <citation type="submission" date="2021-06" db="EMBL/GenBank/DDBJ databases">
        <authorList>
            <person name="Kallberg Y."/>
            <person name="Tangrot J."/>
            <person name="Rosling A."/>
        </authorList>
    </citation>
    <scope>NUCLEOTIDE SEQUENCE</scope>
    <source>
        <strain evidence="2">IA702</strain>
    </source>
</reference>
<dbReference type="EMBL" id="CAJVPJ010001905">
    <property type="protein sequence ID" value="CAG8607462.1"/>
    <property type="molecule type" value="Genomic_DNA"/>
</dbReference>
<dbReference type="PANTHER" id="PTHR47188:SF1">
    <property type="entry name" value="PROTEIN TAR1"/>
    <property type="match status" value="1"/>
</dbReference>
<accession>A0A9N9GK12</accession>
<feature type="region of interest" description="Disordered" evidence="1">
    <location>
        <begin position="263"/>
        <end position="301"/>
    </location>
</feature>
<feature type="region of interest" description="Disordered" evidence="1">
    <location>
        <begin position="1"/>
        <end position="38"/>
    </location>
</feature>
<dbReference type="PANTHER" id="PTHR47188">
    <property type="entry name" value="PROTEIN TAR1"/>
    <property type="match status" value="1"/>
</dbReference>
<evidence type="ECO:0000313" key="3">
    <source>
        <dbReference type="Proteomes" id="UP000789572"/>
    </source>
</evidence>
<dbReference type="AlphaFoldDB" id="A0A9N9GK12"/>
<dbReference type="InterPro" id="IPR044792">
    <property type="entry name" value="TAR1"/>
</dbReference>
<evidence type="ECO:0000313" key="2">
    <source>
        <dbReference type="EMBL" id="CAG8607462.1"/>
    </source>
</evidence>
<dbReference type="Proteomes" id="UP000789572">
    <property type="component" value="Unassembled WGS sequence"/>
</dbReference>
<protein>
    <submittedName>
        <fullName evidence="2">10334_t:CDS:1</fullName>
    </submittedName>
</protein>